<sequence length="268" mass="29400">MANIVEINDISAPELEVFTKLTEKQLRHKLEPEKGIFIAESGKVIELALAAGCEPISLLMERRHITGQAQNILARYEDVTVYTGDRDVLTGLTGYKLTRGILCAMRRPRLPSVQQICFQTRRVAVLDNITDAANVGGIFRSAAALGVDAVLVMHSCCDPLCRKAVRVSMGTVFQIPWTYIENNVKELGEWGFKTAAMALCEHAVSIDDQELMAEGRLALVFGTEGYGLSQAVIDACDYVVKIPMAHNVDSLNVAAASAVAFWQLRCQQ</sequence>
<dbReference type="AlphaFoldDB" id="A0A7X2XEA3"/>
<dbReference type="SUPFAM" id="SSF75217">
    <property type="entry name" value="alpha/beta knot"/>
    <property type="match status" value="1"/>
</dbReference>
<dbReference type="GO" id="GO:0008173">
    <property type="term" value="F:RNA methyltransferase activity"/>
    <property type="evidence" value="ECO:0007669"/>
    <property type="project" value="InterPro"/>
</dbReference>
<evidence type="ECO:0000313" key="4">
    <source>
        <dbReference type="EMBL" id="MTT75067.1"/>
    </source>
</evidence>
<dbReference type="PANTHER" id="PTHR43191:SF12">
    <property type="entry name" value="RRNA METHYLASE"/>
    <property type="match status" value="1"/>
</dbReference>
<protein>
    <submittedName>
        <fullName evidence="4">RNA methyltransferase</fullName>
    </submittedName>
</protein>
<evidence type="ECO:0000256" key="1">
    <source>
        <dbReference type="ARBA" id="ARBA00022603"/>
    </source>
</evidence>
<keyword evidence="6" id="KW-1185">Reference proteome</keyword>
<dbReference type="Pfam" id="PF00588">
    <property type="entry name" value="SpoU_methylase"/>
    <property type="match status" value="1"/>
</dbReference>
<dbReference type="InterPro" id="IPR029064">
    <property type="entry name" value="Ribosomal_eL30-like_sf"/>
</dbReference>
<evidence type="ECO:0000313" key="5">
    <source>
        <dbReference type="EMBL" id="MTU03198.1"/>
    </source>
</evidence>
<evidence type="ECO:0000313" key="6">
    <source>
        <dbReference type="Proteomes" id="UP000443070"/>
    </source>
</evidence>
<proteinExistence type="predicted"/>
<dbReference type="EMBL" id="WNBM01000001">
    <property type="protein sequence ID" value="MTT75067.1"/>
    <property type="molecule type" value="Genomic_DNA"/>
</dbReference>
<dbReference type="GO" id="GO:0032259">
    <property type="term" value="P:methylation"/>
    <property type="evidence" value="ECO:0007669"/>
    <property type="project" value="UniProtKB-KW"/>
</dbReference>
<dbReference type="OrthoDB" id="9794400at2"/>
<dbReference type="PANTHER" id="PTHR43191">
    <property type="entry name" value="RRNA METHYLTRANSFERASE 3"/>
    <property type="match status" value="1"/>
</dbReference>
<keyword evidence="1 4" id="KW-0489">Methyltransferase</keyword>
<comment type="caution">
    <text evidence="4">The sequence shown here is derived from an EMBL/GenBank/DDBJ whole genome shotgun (WGS) entry which is preliminary data.</text>
</comment>
<dbReference type="SUPFAM" id="SSF55315">
    <property type="entry name" value="L30e-like"/>
    <property type="match status" value="1"/>
</dbReference>
<dbReference type="Proteomes" id="UP000443070">
    <property type="component" value="Unassembled WGS sequence"/>
</dbReference>
<keyword evidence="2 4" id="KW-0808">Transferase</keyword>
<dbReference type="CDD" id="cd18095">
    <property type="entry name" value="SpoU-like_rRNA-MTase"/>
    <property type="match status" value="1"/>
</dbReference>
<dbReference type="InterPro" id="IPR051259">
    <property type="entry name" value="rRNA_Methyltransferase"/>
</dbReference>
<dbReference type="Gene3D" id="3.30.1330.30">
    <property type="match status" value="1"/>
</dbReference>
<evidence type="ECO:0000259" key="3">
    <source>
        <dbReference type="Pfam" id="PF00588"/>
    </source>
</evidence>
<reference evidence="6 7" key="1">
    <citation type="journal article" date="2019" name="Nat. Med.">
        <title>A library of human gut bacterial isolates paired with longitudinal multiomics data enables mechanistic microbiome research.</title>
        <authorList>
            <person name="Poyet M."/>
            <person name="Groussin M."/>
            <person name="Gibbons S.M."/>
            <person name="Avila-Pacheco J."/>
            <person name="Jiang X."/>
            <person name="Kearney S.M."/>
            <person name="Perrotta A.R."/>
            <person name="Berdy B."/>
            <person name="Zhao S."/>
            <person name="Lieberman T.D."/>
            <person name="Swanson P.K."/>
            <person name="Smith M."/>
            <person name="Roesemann S."/>
            <person name="Alexander J.E."/>
            <person name="Rich S.A."/>
            <person name="Livny J."/>
            <person name="Vlamakis H."/>
            <person name="Clish C."/>
            <person name="Bullock K."/>
            <person name="Deik A."/>
            <person name="Scott J."/>
            <person name="Pierce K.A."/>
            <person name="Xavier R.J."/>
            <person name="Alm E.J."/>
        </authorList>
    </citation>
    <scope>NUCLEOTIDE SEQUENCE [LARGE SCALE GENOMIC DNA]</scope>
    <source>
        <strain evidence="4 7">BIOML-A13</strain>
        <strain evidence="5 6">BIOML-A3</strain>
    </source>
</reference>
<organism evidence="4 7">
    <name type="scientific">Phascolarctobacterium faecium</name>
    <dbReference type="NCBI Taxonomy" id="33025"/>
    <lineage>
        <taxon>Bacteria</taxon>
        <taxon>Bacillati</taxon>
        <taxon>Bacillota</taxon>
        <taxon>Negativicutes</taxon>
        <taxon>Acidaminococcales</taxon>
        <taxon>Acidaminococcaceae</taxon>
        <taxon>Phascolarctobacterium</taxon>
    </lineage>
</organism>
<dbReference type="EMBL" id="WNBW01000001">
    <property type="protein sequence ID" value="MTU03198.1"/>
    <property type="molecule type" value="Genomic_DNA"/>
</dbReference>
<dbReference type="RefSeq" id="WP_155163555.1">
    <property type="nucleotide sequence ID" value="NZ_WNBG01000001.1"/>
</dbReference>
<dbReference type="GO" id="GO:0003723">
    <property type="term" value="F:RNA binding"/>
    <property type="evidence" value="ECO:0007669"/>
    <property type="project" value="InterPro"/>
</dbReference>
<name>A0A7X2XEA3_9FIRM</name>
<dbReference type="Proteomes" id="UP000484547">
    <property type="component" value="Unassembled WGS sequence"/>
</dbReference>
<dbReference type="InterPro" id="IPR029026">
    <property type="entry name" value="tRNA_m1G_MTases_N"/>
</dbReference>
<feature type="domain" description="tRNA/rRNA methyltransferase SpoU type" evidence="3">
    <location>
        <begin position="123"/>
        <end position="261"/>
    </location>
</feature>
<dbReference type="Gene3D" id="3.40.1280.10">
    <property type="match status" value="1"/>
</dbReference>
<evidence type="ECO:0000313" key="7">
    <source>
        <dbReference type="Proteomes" id="UP000484547"/>
    </source>
</evidence>
<accession>A0A7X2XEA3</accession>
<dbReference type="InterPro" id="IPR001537">
    <property type="entry name" value="SpoU_MeTrfase"/>
</dbReference>
<dbReference type="InterPro" id="IPR029028">
    <property type="entry name" value="Alpha/beta_knot_MTases"/>
</dbReference>
<dbReference type="GO" id="GO:0006396">
    <property type="term" value="P:RNA processing"/>
    <property type="evidence" value="ECO:0007669"/>
    <property type="project" value="InterPro"/>
</dbReference>
<gene>
    <name evidence="4" type="ORF">GMD11_02125</name>
    <name evidence="5" type="ORF">GMD18_02120</name>
</gene>
<evidence type="ECO:0000256" key="2">
    <source>
        <dbReference type="ARBA" id="ARBA00022679"/>
    </source>
</evidence>